<keyword evidence="9 10" id="KW-1015">Disulfide bond</keyword>
<dbReference type="Proteomes" id="UP000265663">
    <property type="component" value="Unassembled WGS sequence"/>
</dbReference>
<dbReference type="PROSITE" id="PS51164">
    <property type="entry name" value="CBM1_2"/>
    <property type="match status" value="1"/>
</dbReference>
<dbReference type="InterPro" id="IPR000254">
    <property type="entry name" value="CBD"/>
</dbReference>
<dbReference type="PANTHER" id="PTHR33353:SF1">
    <property type="entry name" value="ENDO-BETA-1,4-GLUCANASE D"/>
    <property type="match status" value="1"/>
</dbReference>
<protein>
    <recommendedName>
        <fullName evidence="10">AA9 family lytic polysaccharide monooxygenase</fullName>
        <ecNumber evidence="10">1.14.99.56</ecNumber>
    </recommendedName>
    <alternativeName>
        <fullName evidence="10">Endo-beta-1,4-glucanase</fullName>
    </alternativeName>
    <alternativeName>
        <fullName evidence="10">Glycosyl hydrolase 61 family protein</fullName>
    </alternativeName>
</protein>
<dbReference type="InterPro" id="IPR005103">
    <property type="entry name" value="AA9_LPMO"/>
</dbReference>
<dbReference type="GO" id="GO:0008810">
    <property type="term" value="F:cellulase activity"/>
    <property type="evidence" value="ECO:0007669"/>
    <property type="project" value="UniProtKB-UniRule"/>
</dbReference>
<evidence type="ECO:0000256" key="2">
    <source>
        <dbReference type="ARBA" id="ARBA00004613"/>
    </source>
</evidence>
<accession>A0A3M7M9R3</accession>
<evidence type="ECO:0000256" key="10">
    <source>
        <dbReference type="RuleBase" id="RU368122"/>
    </source>
</evidence>
<reference evidence="14 15" key="1">
    <citation type="journal article" date="2014" name="PLoS ONE">
        <title>De novo Genome Assembly of the Fungal Plant Pathogen Pyrenophora semeniperda.</title>
        <authorList>
            <person name="Soliai M.M."/>
            <person name="Meyer S.E."/>
            <person name="Udall J.A."/>
            <person name="Elzinga D.E."/>
            <person name="Hermansen R.A."/>
            <person name="Bodily P.M."/>
            <person name="Hart A.A."/>
            <person name="Coleman C.E."/>
        </authorList>
    </citation>
    <scope>NUCLEOTIDE SEQUENCE [LARGE SCALE GENOMIC DNA]</scope>
    <source>
        <strain evidence="14 15">CCB06</strain>
        <tissue evidence="14">Mycelium</tissue>
    </source>
</reference>
<comment type="cofactor">
    <cofactor evidence="1">
        <name>Cu(2+)</name>
        <dbReference type="ChEBI" id="CHEBI:29036"/>
    </cofactor>
</comment>
<evidence type="ECO:0000259" key="13">
    <source>
        <dbReference type="PROSITE" id="PS51164"/>
    </source>
</evidence>
<keyword evidence="10" id="KW-0119">Carbohydrate metabolism</keyword>
<dbReference type="GO" id="GO:0004497">
    <property type="term" value="F:monooxygenase activity"/>
    <property type="evidence" value="ECO:0007669"/>
    <property type="project" value="UniProtKB-KW"/>
</dbReference>
<evidence type="ECO:0000256" key="3">
    <source>
        <dbReference type="ARBA" id="ARBA00022525"/>
    </source>
</evidence>
<feature type="signal peptide" evidence="12">
    <location>
        <begin position="1"/>
        <end position="17"/>
    </location>
</feature>
<keyword evidence="5 12" id="KW-0732">Signal</keyword>
<dbReference type="GO" id="GO:0030248">
    <property type="term" value="F:cellulose binding"/>
    <property type="evidence" value="ECO:0007669"/>
    <property type="project" value="UniProtKB-UniRule"/>
</dbReference>
<dbReference type="CDD" id="cd21175">
    <property type="entry name" value="LPMO_AA9"/>
    <property type="match status" value="1"/>
</dbReference>
<dbReference type="GO" id="GO:0030245">
    <property type="term" value="P:cellulose catabolic process"/>
    <property type="evidence" value="ECO:0007669"/>
    <property type="project" value="UniProtKB-UniRule"/>
</dbReference>
<dbReference type="InterPro" id="IPR035971">
    <property type="entry name" value="CBD_sf"/>
</dbReference>
<dbReference type="PANTHER" id="PTHR33353">
    <property type="entry name" value="PUTATIVE (AFU_ORTHOLOGUE AFUA_1G12560)-RELATED"/>
    <property type="match status" value="1"/>
</dbReference>
<dbReference type="EMBL" id="KE747826">
    <property type="protein sequence ID" value="RMZ71265.1"/>
    <property type="molecule type" value="Genomic_DNA"/>
</dbReference>
<keyword evidence="7" id="KW-0186">Copper</keyword>
<dbReference type="GO" id="GO:0046872">
    <property type="term" value="F:metal ion binding"/>
    <property type="evidence" value="ECO:0007669"/>
    <property type="project" value="UniProtKB-KW"/>
</dbReference>
<dbReference type="Pfam" id="PF03443">
    <property type="entry name" value="AA9"/>
    <property type="match status" value="1"/>
</dbReference>
<evidence type="ECO:0000256" key="8">
    <source>
        <dbReference type="ARBA" id="ARBA00023033"/>
    </source>
</evidence>
<proteinExistence type="predicted"/>
<comment type="catalytic activity">
    <reaction evidence="10">
        <text>[(1-&gt;4)-beta-D-glucosyl]n+m + reduced acceptor + O2 = 4-dehydro-beta-D-glucosyl-[(1-&gt;4)-beta-D-glucosyl]n-1 + [(1-&gt;4)-beta-D-glucosyl]m + acceptor + H2O.</text>
        <dbReference type="EC" id="1.14.99.56"/>
    </reaction>
</comment>
<evidence type="ECO:0000256" key="4">
    <source>
        <dbReference type="ARBA" id="ARBA00022723"/>
    </source>
</evidence>
<dbReference type="SMART" id="SM00236">
    <property type="entry name" value="fCBD"/>
    <property type="match status" value="1"/>
</dbReference>
<dbReference type="EC" id="1.14.99.56" evidence="10"/>
<dbReference type="Gene3D" id="2.70.50.70">
    <property type="match status" value="1"/>
</dbReference>
<keyword evidence="4" id="KW-0479">Metal-binding</keyword>
<comment type="domain">
    <text evidence="10">Has a modular structure: an endo-beta-1,4-glucanase catalytic module at the N-terminus, a linker rich in serines and threonines, and a C-terminal carbohydrate-binding module (CBM).</text>
</comment>
<name>A0A3M7M9R3_9PLEO</name>
<evidence type="ECO:0000256" key="9">
    <source>
        <dbReference type="ARBA" id="ARBA00023157"/>
    </source>
</evidence>
<comment type="subcellular location">
    <subcellularLocation>
        <location evidence="2 10">Secreted</location>
    </subcellularLocation>
</comment>
<evidence type="ECO:0000256" key="12">
    <source>
        <dbReference type="SAM" id="SignalP"/>
    </source>
</evidence>
<evidence type="ECO:0000256" key="1">
    <source>
        <dbReference type="ARBA" id="ARBA00001973"/>
    </source>
</evidence>
<feature type="region of interest" description="Disordered" evidence="11">
    <location>
        <begin position="236"/>
        <end position="259"/>
    </location>
</feature>
<evidence type="ECO:0000313" key="14">
    <source>
        <dbReference type="EMBL" id="RMZ71265.1"/>
    </source>
</evidence>
<feature type="domain" description="CBM1" evidence="13">
    <location>
        <begin position="304"/>
        <end position="340"/>
    </location>
</feature>
<keyword evidence="6" id="KW-0560">Oxidoreductase</keyword>
<evidence type="ECO:0000256" key="11">
    <source>
        <dbReference type="SAM" id="MobiDB-lite"/>
    </source>
</evidence>
<keyword evidence="10" id="KW-0136">Cellulose degradation</keyword>
<dbReference type="SUPFAM" id="SSF57180">
    <property type="entry name" value="Cellulose-binding domain"/>
    <property type="match status" value="1"/>
</dbReference>
<keyword evidence="3 10" id="KW-0964">Secreted</keyword>
<dbReference type="AlphaFoldDB" id="A0A3M7M9R3"/>
<sequence>MLFNALFTSALLAAVSAHQNFEQLWVNDVTPGKQVGIRMPPNNSPVKDLSSDDIVCNVGGTKVPSGVKTIDAAEGDKIKVQWSPLVHMGPITHMLYGPVDSAAQTTGIGAGWFKIDELNSVDGKWASQAMIADNFTHEFPLPKGLASGEYLLRSEMVALHNAQAVGGAEFYIGCAQLKIKGSGNKGSCSPTISLPGAYKAEDKDVHIPNVYSGFNVKSYKAPGGAVAVCGGKSGGSGSGSGAGDSTPSDPNPPAVSSTVAPAAPSDRCTLLSASPSAPTGFATLVRPSAGIAAPTGAVPTASVATAKLWDKCGGQGFTGPTACEGSAKCVKQDEWYSQCVR</sequence>
<keyword evidence="10" id="KW-0624">Polysaccharide degradation</keyword>
<keyword evidence="15" id="KW-1185">Reference proteome</keyword>
<comment type="function">
    <text evidence="10">Lytic polysaccharide monooxygenase (LMPO) that depolymerizes crystalline and amorphous polysaccharides via the oxidation of scissile alpha- or beta-(1-4)-glycosidic bonds, yielding C1 and/or C4 oxidation products. Catalysis by LPMOs requires the reduction of the active-site copper from Cu(II) to Cu(I) by a reducing agent and H(2)O(2) or O(2) as a cosubstrate.</text>
</comment>
<evidence type="ECO:0000256" key="6">
    <source>
        <dbReference type="ARBA" id="ARBA00023002"/>
    </source>
</evidence>
<gene>
    <name evidence="14" type="ORF">GMOD_00005793</name>
</gene>
<dbReference type="Pfam" id="PF00734">
    <property type="entry name" value="CBM_1"/>
    <property type="match status" value="1"/>
</dbReference>
<organism evidence="14 15">
    <name type="scientific">Pyrenophora seminiperda CCB06</name>
    <dbReference type="NCBI Taxonomy" id="1302712"/>
    <lineage>
        <taxon>Eukaryota</taxon>
        <taxon>Fungi</taxon>
        <taxon>Dikarya</taxon>
        <taxon>Ascomycota</taxon>
        <taxon>Pezizomycotina</taxon>
        <taxon>Dothideomycetes</taxon>
        <taxon>Pleosporomycetidae</taxon>
        <taxon>Pleosporales</taxon>
        <taxon>Pleosporineae</taxon>
        <taxon>Pleosporaceae</taxon>
        <taxon>Pyrenophora</taxon>
    </lineage>
</organism>
<evidence type="ECO:0000313" key="15">
    <source>
        <dbReference type="Proteomes" id="UP000265663"/>
    </source>
</evidence>
<keyword evidence="8" id="KW-0503">Monooxygenase</keyword>
<evidence type="ECO:0000256" key="5">
    <source>
        <dbReference type="ARBA" id="ARBA00022729"/>
    </source>
</evidence>
<feature type="chain" id="PRO_5018038650" description="AA9 family lytic polysaccharide monooxygenase" evidence="12">
    <location>
        <begin position="18"/>
        <end position="341"/>
    </location>
</feature>
<dbReference type="GO" id="GO:0005576">
    <property type="term" value="C:extracellular region"/>
    <property type="evidence" value="ECO:0007669"/>
    <property type="project" value="UniProtKB-SubCell"/>
</dbReference>
<dbReference type="OrthoDB" id="4849160at2759"/>
<evidence type="ECO:0000256" key="7">
    <source>
        <dbReference type="ARBA" id="ARBA00023008"/>
    </source>
</evidence>
<dbReference type="InterPro" id="IPR049892">
    <property type="entry name" value="AA9"/>
</dbReference>